<dbReference type="AlphaFoldDB" id="A0AAN5XUL0"/>
<organism evidence="1 2">
    <name type="scientific">Bacteroides fragilis</name>
    <dbReference type="NCBI Taxonomy" id="817"/>
    <lineage>
        <taxon>Bacteria</taxon>
        <taxon>Pseudomonadati</taxon>
        <taxon>Bacteroidota</taxon>
        <taxon>Bacteroidia</taxon>
        <taxon>Bacteroidales</taxon>
        <taxon>Bacteroidaceae</taxon>
        <taxon>Bacteroides</taxon>
    </lineage>
</organism>
<accession>A0AAN5XUL0</accession>
<dbReference type="Proteomes" id="UP001060330">
    <property type="component" value="Chromosome"/>
</dbReference>
<evidence type="ECO:0000313" key="2">
    <source>
        <dbReference type="Proteomes" id="UP001060330"/>
    </source>
</evidence>
<reference evidence="1" key="1">
    <citation type="submission" date="2022-08" db="EMBL/GenBank/DDBJ databases">
        <title>Genome Sequencing of Bacteroides fragilis Group Isolates with Nanopore Technology.</title>
        <authorList>
            <person name="Tisza M.J."/>
            <person name="Smith D."/>
            <person name="Dekker J.P."/>
        </authorList>
    </citation>
    <scope>NUCLEOTIDE SEQUENCE</scope>
    <source>
        <strain evidence="1">BFG-70</strain>
    </source>
</reference>
<dbReference type="InterPro" id="IPR015943">
    <property type="entry name" value="WD40/YVTN_repeat-like_dom_sf"/>
</dbReference>
<protein>
    <submittedName>
        <fullName evidence="1">Uncharacterized protein</fullName>
    </submittedName>
</protein>
<proteinExistence type="predicted"/>
<evidence type="ECO:0000313" key="1">
    <source>
        <dbReference type="EMBL" id="UVR56571.1"/>
    </source>
</evidence>
<dbReference type="RefSeq" id="WP_008657665.1">
    <property type="nucleotide sequence ID" value="NZ_CABKOU010000001.1"/>
</dbReference>
<dbReference type="EMBL" id="CP103216">
    <property type="protein sequence ID" value="UVR56571.1"/>
    <property type="molecule type" value="Genomic_DNA"/>
</dbReference>
<dbReference type="SUPFAM" id="SSF82171">
    <property type="entry name" value="DPP6 N-terminal domain-like"/>
    <property type="match status" value="1"/>
</dbReference>
<dbReference type="Gene3D" id="2.130.10.10">
    <property type="entry name" value="YVTN repeat-like/Quinoprotein amine dehydrogenase"/>
    <property type="match status" value="1"/>
</dbReference>
<gene>
    <name evidence="1" type="ORF">NXX45_00370</name>
</gene>
<name>A0AAN5XUL0_BACFG</name>
<sequence length="416" mass="49721">MVIVKWLKSEIKKYPCLMHFINLILSFIKYLPHISFKYVDSKYELVRYEDGKNETFFGYYDKSPKNETGEYILYYSTSHPTKKKPDPNRPINLIVFDCINNVIVKRFLIYAYNWQQGSKVQWIEKYRFIFNNYDFVKKRYYSELYDVQTNISTLVDYPVYDVCNNKALSLNFNRLAILRPDYGYFNVAMSKEELEDISDDGVYIIDLERNSCTLLLSIERLLQTFPIRYDIEEVTSHKVNHIMFSPDGERFIFLHRFFINGKKIDRFFLYEFESQKITLLSDNDMVSHYSWIDNKRIIVYMRRFGIGDLYYVIDLYPVKITPVQNTELQSFGDGHPTVKNGLLVTDSYPDSSCTQYLLLYNFLTNKNLCLGTFHHSLLYSREMRCDLHPKWTFNGEEIFFDSIYNRGRHLYSLKLS</sequence>